<feature type="chain" id="PRO_5021983996" evidence="1">
    <location>
        <begin position="42"/>
        <end position="332"/>
    </location>
</feature>
<proteinExistence type="predicted"/>
<dbReference type="OrthoDB" id="242375at2"/>
<keyword evidence="1" id="KW-0732">Signal</keyword>
<evidence type="ECO:0000313" key="2">
    <source>
        <dbReference type="EMBL" id="QDU78338.1"/>
    </source>
</evidence>
<dbReference type="InterPro" id="IPR006311">
    <property type="entry name" value="TAT_signal"/>
</dbReference>
<evidence type="ECO:0000256" key="1">
    <source>
        <dbReference type="SAM" id="SignalP"/>
    </source>
</evidence>
<dbReference type="RefSeq" id="WP_144999481.1">
    <property type="nucleotide sequence ID" value="NZ_CP036281.1"/>
</dbReference>
<name>A0A518CGI0_9PLAN</name>
<gene>
    <name evidence="2" type="ORF">Pla110_00390</name>
</gene>
<sequence precursor="true">MLNCNLPNTVDSVSRRQFLQASSAAALGGLGLFSLTSSAQAADYTKPVPEAANLTPYLNKDRMLFRWNDVSLGAYRTGPQLKYPYFYPLNGLQSGLPLTTESALPYPHHRGLWLGCDPLNGGNYWSDGPVEEGQIQSTNIELSGKPTETSFSFKNNCRWVGPKDSKPFSDEREFTVSILDDRSWAIDAKLVVSAEEAIEIKRAKHSFFALRCAPDIAPMYGGTLMNSEGGTGAEGTYGKPAKWCGYHGARKGNPDIVEGIAIMNHPENFGGDCPWFTREYGHLSPSPFEFLTEPYKMKVGEKLLLRYRVVMHTGTPEESGLNQIYENWMQTA</sequence>
<dbReference type="EMBL" id="CP036281">
    <property type="protein sequence ID" value="QDU78338.1"/>
    <property type="molecule type" value="Genomic_DNA"/>
</dbReference>
<keyword evidence="3" id="KW-1185">Reference proteome</keyword>
<dbReference type="PROSITE" id="PS51318">
    <property type="entry name" value="TAT"/>
    <property type="match status" value="1"/>
</dbReference>
<accession>A0A518CGI0</accession>
<reference evidence="2 3" key="1">
    <citation type="submission" date="2019-02" db="EMBL/GenBank/DDBJ databases">
        <title>Deep-cultivation of Planctomycetes and their phenomic and genomic characterization uncovers novel biology.</title>
        <authorList>
            <person name="Wiegand S."/>
            <person name="Jogler M."/>
            <person name="Boedeker C."/>
            <person name="Pinto D."/>
            <person name="Vollmers J."/>
            <person name="Rivas-Marin E."/>
            <person name="Kohn T."/>
            <person name="Peeters S.H."/>
            <person name="Heuer A."/>
            <person name="Rast P."/>
            <person name="Oberbeckmann S."/>
            <person name="Bunk B."/>
            <person name="Jeske O."/>
            <person name="Meyerdierks A."/>
            <person name="Storesund J.E."/>
            <person name="Kallscheuer N."/>
            <person name="Luecker S."/>
            <person name="Lage O.M."/>
            <person name="Pohl T."/>
            <person name="Merkel B.J."/>
            <person name="Hornburger P."/>
            <person name="Mueller R.-W."/>
            <person name="Bruemmer F."/>
            <person name="Labrenz M."/>
            <person name="Spormann A.M."/>
            <person name="Op den Camp H."/>
            <person name="Overmann J."/>
            <person name="Amann R."/>
            <person name="Jetten M.S.M."/>
            <person name="Mascher T."/>
            <person name="Medema M.H."/>
            <person name="Devos D.P."/>
            <person name="Kaster A.-K."/>
            <person name="Ovreas L."/>
            <person name="Rohde M."/>
            <person name="Galperin M.Y."/>
            <person name="Jogler C."/>
        </authorList>
    </citation>
    <scope>NUCLEOTIDE SEQUENCE [LARGE SCALE GENOMIC DNA]</scope>
    <source>
        <strain evidence="2 3">Pla110</strain>
    </source>
</reference>
<dbReference type="KEGG" id="plon:Pla110_00390"/>
<dbReference type="AlphaFoldDB" id="A0A518CGI0"/>
<evidence type="ECO:0000313" key="3">
    <source>
        <dbReference type="Proteomes" id="UP000317178"/>
    </source>
</evidence>
<dbReference type="InterPro" id="IPR029475">
    <property type="entry name" value="DUF6807"/>
</dbReference>
<dbReference type="Proteomes" id="UP000317178">
    <property type="component" value="Chromosome"/>
</dbReference>
<organism evidence="2 3">
    <name type="scientific">Polystyrenella longa</name>
    <dbReference type="NCBI Taxonomy" id="2528007"/>
    <lineage>
        <taxon>Bacteria</taxon>
        <taxon>Pseudomonadati</taxon>
        <taxon>Planctomycetota</taxon>
        <taxon>Planctomycetia</taxon>
        <taxon>Planctomycetales</taxon>
        <taxon>Planctomycetaceae</taxon>
        <taxon>Polystyrenella</taxon>
    </lineage>
</organism>
<dbReference type="NCBIfam" id="TIGR01409">
    <property type="entry name" value="TAT_signal_seq"/>
    <property type="match status" value="1"/>
</dbReference>
<dbReference type="Pfam" id="PF14100">
    <property type="entry name" value="DUF6807"/>
    <property type="match status" value="1"/>
</dbReference>
<feature type="signal peptide" evidence="1">
    <location>
        <begin position="1"/>
        <end position="41"/>
    </location>
</feature>
<protein>
    <submittedName>
        <fullName evidence="2">Uncharacterized protein</fullName>
    </submittedName>
</protein>
<dbReference type="InterPro" id="IPR019546">
    <property type="entry name" value="TAT_signal_bac_arc"/>
</dbReference>